<dbReference type="AlphaFoldDB" id="A0A0D2LN04"/>
<proteinExistence type="predicted"/>
<dbReference type="RefSeq" id="XP_013890451.1">
    <property type="nucleotide sequence ID" value="XM_014034997.1"/>
</dbReference>
<protein>
    <submittedName>
        <fullName evidence="2">Uncharacterized protein</fullName>
    </submittedName>
</protein>
<feature type="compositionally biased region" description="Low complexity" evidence="1">
    <location>
        <begin position="204"/>
        <end position="214"/>
    </location>
</feature>
<keyword evidence="3" id="KW-1185">Reference proteome</keyword>
<dbReference type="EMBL" id="KK106683">
    <property type="protein sequence ID" value="KIY91431.1"/>
    <property type="molecule type" value="Genomic_DNA"/>
</dbReference>
<accession>A0A0D2LN04</accession>
<evidence type="ECO:0000313" key="2">
    <source>
        <dbReference type="EMBL" id="KIY91431.1"/>
    </source>
</evidence>
<reference evidence="2 3" key="1">
    <citation type="journal article" date="2013" name="BMC Genomics">
        <title>Reconstruction of the lipid metabolism for the microalga Monoraphidium neglectum from its genome sequence reveals characteristics suitable for biofuel production.</title>
        <authorList>
            <person name="Bogen C."/>
            <person name="Al-Dilaimi A."/>
            <person name="Albersmeier A."/>
            <person name="Wichmann J."/>
            <person name="Grundmann M."/>
            <person name="Rupp O."/>
            <person name="Lauersen K.J."/>
            <person name="Blifernez-Klassen O."/>
            <person name="Kalinowski J."/>
            <person name="Goesmann A."/>
            <person name="Mussgnug J.H."/>
            <person name="Kruse O."/>
        </authorList>
    </citation>
    <scope>NUCLEOTIDE SEQUENCE [LARGE SCALE GENOMIC DNA]</scope>
    <source>
        <strain evidence="2 3">SAG 48.87</strain>
    </source>
</reference>
<dbReference type="OrthoDB" id="511390at2759"/>
<dbReference type="Proteomes" id="UP000054498">
    <property type="component" value="Unassembled WGS sequence"/>
</dbReference>
<evidence type="ECO:0000256" key="1">
    <source>
        <dbReference type="SAM" id="MobiDB-lite"/>
    </source>
</evidence>
<dbReference type="KEGG" id="mng:MNEG_16533"/>
<dbReference type="SUPFAM" id="SSF63829">
    <property type="entry name" value="Calcium-dependent phosphotriesterase"/>
    <property type="match status" value="1"/>
</dbReference>
<name>A0A0D2LN04_9CHLO</name>
<gene>
    <name evidence="2" type="ORF">MNEG_16533</name>
</gene>
<sequence>MEGRKQAEKLKWGVKLRLDLKKPVIGLAAHPREQQLVALFGDGALRGYALGQGGLVPTFTLPVDSLAGRVSLAACLLEGHKHPFIPGAALLLYGTQNGGIMAFELAGRDEPRLLLRARAPGGRAVVGMGVHRDSNTLLAFTLLPDGEVGALGWQMYSMSASGTPAGAAAGPTGADATAAAAGASREGRIVLAAVPVEMPTLAAAPDGGAAAAPATSRPPQAGAAGGAAGGGSAASWQDLWAPMAAAVADDGSKNFLLGRVLAPSVSSVAVHPTLGIVAVQQLPPLALRQ</sequence>
<dbReference type="GeneID" id="25734302"/>
<organism evidence="2 3">
    <name type="scientific">Monoraphidium neglectum</name>
    <dbReference type="NCBI Taxonomy" id="145388"/>
    <lineage>
        <taxon>Eukaryota</taxon>
        <taxon>Viridiplantae</taxon>
        <taxon>Chlorophyta</taxon>
        <taxon>core chlorophytes</taxon>
        <taxon>Chlorophyceae</taxon>
        <taxon>CS clade</taxon>
        <taxon>Sphaeropleales</taxon>
        <taxon>Selenastraceae</taxon>
        <taxon>Monoraphidium</taxon>
    </lineage>
</organism>
<evidence type="ECO:0000313" key="3">
    <source>
        <dbReference type="Proteomes" id="UP000054498"/>
    </source>
</evidence>
<feature type="region of interest" description="Disordered" evidence="1">
    <location>
        <begin position="204"/>
        <end position="228"/>
    </location>
</feature>